<dbReference type="EMBL" id="SODV01000001">
    <property type="protein sequence ID" value="TDX02262.1"/>
    <property type="molecule type" value="Genomic_DNA"/>
</dbReference>
<reference evidence="2 3" key="1">
    <citation type="submission" date="2019-03" db="EMBL/GenBank/DDBJ databases">
        <title>Genomic Encyclopedia of Type Strains, Phase IV (KMG-IV): sequencing the most valuable type-strain genomes for metagenomic binning, comparative biology and taxonomic classification.</title>
        <authorList>
            <person name="Goeker M."/>
        </authorList>
    </citation>
    <scope>NUCLEOTIDE SEQUENCE [LARGE SCALE GENOMIC DNA]</scope>
    <source>
        <strain evidence="2 3">DSM 100059</strain>
    </source>
</reference>
<comment type="caution">
    <text evidence="2">The sequence shown here is derived from an EMBL/GenBank/DDBJ whole genome shotgun (WGS) entry which is preliminary data.</text>
</comment>
<protein>
    <submittedName>
        <fullName evidence="2">Carboxypeptidase-like protein</fullName>
    </submittedName>
</protein>
<evidence type="ECO:0000313" key="2">
    <source>
        <dbReference type="EMBL" id="TDX02262.1"/>
    </source>
</evidence>
<organism evidence="2 3">
    <name type="scientific">Dinghuibacter silviterrae</name>
    <dbReference type="NCBI Taxonomy" id="1539049"/>
    <lineage>
        <taxon>Bacteria</taxon>
        <taxon>Pseudomonadati</taxon>
        <taxon>Bacteroidota</taxon>
        <taxon>Chitinophagia</taxon>
        <taxon>Chitinophagales</taxon>
        <taxon>Chitinophagaceae</taxon>
        <taxon>Dinghuibacter</taxon>
    </lineage>
</organism>
<dbReference type="Gene3D" id="2.60.40.1120">
    <property type="entry name" value="Carboxypeptidase-like, regulatory domain"/>
    <property type="match status" value="1"/>
</dbReference>
<evidence type="ECO:0000313" key="3">
    <source>
        <dbReference type="Proteomes" id="UP000294498"/>
    </source>
</evidence>
<keyword evidence="1" id="KW-0732">Signal</keyword>
<dbReference type="Pfam" id="PF13715">
    <property type="entry name" value="CarbopepD_reg_2"/>
    <property type="match status" value="1"/>
</dbReference>
<name>A0A4R8DV23_9BACT</name>
<sequence>MRMLLAICSLFILPLALHAQILSGTVRDSSGAVLPFSTLLIKGTTRGVTANAEGQYTLHLSPGAYTVVCEHVGYAKSEKKIDLSADRVLDFQLTTQRLSLSELIIKSTDEDPAYGIIRHTIALRTIHLKELESFQCMVYSKGKAGLYETPKRFMGKKIPTDTNYIGKNTTLYMSEVYARYAESPPDKQRVEVLSTKVSGQSNGYGATIPYIVSFYQNIIDLGNLNPRGFVSPIAAGALHYYKYKLVGTYFEDGRMIDQIKVTPRRAYEPCFTGTINIVDGLWRIHSTDLVLLKTAQLQLLDTFHMQQLYAPLDNGLAGDTGAWVMRSQVGQFAFNLFGFAGGGSVANIYSDFELHPGLPKDYFGNATLQYDKGSNKKTADYWDSIRPVPLTAAEAWDYHKKDSLEKIQSTPRYMDSVDKANNKITPLGLFLTGINISHQRSKVTMSVPPLTTAFGFNTVEGWYGHLNLGYEKRFGDHQALELHPDIRYGFANRTWGGSLEARYRFNVKYASELTVAGGRTTFQYDNADPITPQLNTAYTLFDVANYMKIYEASFGRLQYAKDLGKTGLNLVLGGEFQDRSPLTNTDTSTYWVKGSGKPGFTPNYPASAGPIAPNKALSFTATLNWHPGMKYIEYPESLVPLGSKYPIFTLSYTKGVSGPLGSTADYDKWRLSIHDNINFRIGGLFKYNLAIGGFLNDRNVAFQDDDHFQGNLTLAASPYMNNFQLLPYYAYSNTDRFYAEGHVEHHFAGLLTNKIPLFRQLDWYLVGGVNYLYLSDGRIYTEVSAGLENILNILRVDYLWGLPNNGPQLTGLRIGVKIGP</sequence>
<evidence type="ECO:0000256" key="1">
    <source>
        <dbReference type="SAM" id="SignalP"/>
    </source>
</evidence>
<keyword evidence="2" id="KW-0645">Protease</keyword>
<dbReference type="AlphaFoldDB" id="A0A4R8DV23"/>
<dbReference type="OrthoDB" id="983143at2"/>
<dbReference type="InterPro" id="IPR008969">
    <property type="entry name" value="CarboxyPept-like_regulatory"/>
</dbReference>
<gene>
    <name evidence="2" type="ORF">EDB95_3317</name>
</gene>
<proteinExistence type="predicted"/>
<dbReference type="SUPFAM" id="SSF49464">
    <property type="entry name" value="Carboxypeptidase regulatory domain-like"/>
    <property type="match status" value="1"/>
</dbReference>
<dbReference type="Pfam" id="PF18939">
    <property type="entry name" value="DUF5686"/>
    <property type="match status" value="1"/>
</dbReference>
<dbReference type="GO" id="GO:0004180">
    <property type="term" value="F:carboxypeptidase activity"/>
    <property type="evidence" value="ECO:0007669"/>
    <property type="project" value="UniProtKB-KW"/>
</dbReference>
<dbReference type="InterPro" id="IPR043741">
    <property type="entry name" value="DUF5686"/>
</dbReference>
<keyword evidence="2" id="KW-0121">Carboxypeptidase</keyword>
<accession>A0A4R8DV23</accession>
<keyword evidence="3" id="KW-1185">Reference proteome</keyword>
<keyword evidence="2" id="KW-0378">Hydrolase</keyword>
<feature type="signal peptide" evidence="1">
    <location>
        <begin position="1"/>
        <end position="19"/>
    </location>
</feature>
<dbReference type="RefSeq" id="WP_133994883.1">
    <property type="nucleotide sequence ID" value="NZ_SODV01000001.1"/>
</dbReference>
<dbReference type="Proteomes" id="UP000294498">
    <property type="component" value="Unassembled WGS sequence"/>
</dbReference>
<feature type="chain" id="PRO_5020742545" evidence="1">
    <location>
        <begin position="20"/>
        <end position="820"/>
    </location>
</feature>